<evidence type="ECO:0000313" key="2">
    <source>
        <dbReference type="Proteomes" id="UP000318331"/>
    </source>
</evidence>
<dbReference type="EMBL" id="VFPN01000001">
    <property type="protein sequence ID" value="TQM65591.1"/>
    <property type="molecule type" value="Genomic_DNA"/>
</dbReference>
<dbReference type="RefSeq" id="WP_141915398.1">
    <property type="nucleotide sequence ID" value="NZ_BAAAYS010000012.1"/>
</dbReference>
<dbReference type="Proteomes" id="UP000318331">
    <property type="component" value="Unassembled WGS sequence"/>
</dbReference>
<reference evidence="1 2" key="1">
    <citation type="submission" date="2019-06" db="EMBL/GenBank/DDBJ databases">
        <title>Sequencing the genomes of 1000 actinobacteria strains.</title>
        <authorList>
            <person name="Klenk H.-P."/>
        </authorList>
    </citation>
    <scope>NUCLEOTIDE SEQUENCE [LARGE SCALE GENOMIC DNA]</scope>
    <source>
        <strain evidence="1 2">DSM 18031</strain>
    </source>
</reference>
<comment type="caution">
    <text evidence="1">The sequence shown here is derived from an EMBL/GenBank/DDBJ whole genome shotgun (WGS) entry which is preliminary data.</text>
</comment>
<dbReference type="AlphaFoldDB" id="A0A543I4W1"/>
<name>A0A543I4W1_9MICO</name>
<dbReference type="Pfam" id="PF19686">
    <property type="entry name" value="DUF6188"/>
    <property type="match status" value="1"/>
</dbReference>
<keyword evidence="2" id="KW-1185">Reference proteome</keyword>
<accession>A0A543I4W1</accession>
<evidence type="ECO:0000313" key="1">
    <source>
        <dbReference type="EMBL" id="TQM65591.1"/>
    </source>
</evidence>
<gene>
    <name evidence="1" type="ORF">FB466_0396</name>
</gene>
<dbReference type="OrthoDB" id="3429377at2"/>
<protein>
    <submittedName>
        <fullName evidence="1">Uncharacterized protein</fullName>
    </submittedName>
</protein>
<organism evidence="1 2">
    <name type="scientific">Klugiella xanthotipulae</name>
    <dbReference type="NCBI Taxonomy" id="244735"/>
    <lineage>
        <taxon>Bacteria</taxon>
        <taxon>Bacillati</taxon>
        <taxon>Actinomycetota</taxon>
        <taxon>Actinomycetes</taxon>
        <taxon>Micrococcales</taxon>
        <taxon>Microbacteriaceae</taxon>
        <taxon>Klugiella</taxon>
    </lineage>
</organism>
<proteinExistence type="predicted"/>
<dbReference type="InterPro" id="IPR046179">
    <property type="entry name" value="DUF6188"/>
</dbReference>
<sequence length="132" mass="14323">MADLDTIQNSLQGVLINKIELDFRITLVFEEFGSLALSCPFEITLTDETVKIVDPEGSKSELAPALEVVNTTIKDISISSEGVVLRTSNGMKIRTYSDPQFESWVLNLDGPEGVLIIGLPDGEIGIWGPNAT</sequence>